<dbReference type="GO" id="GO:0043709">
    <property type="term" value="P:cell adhesion involved in single-species biofilm formation"/>
    <property type="evidence" value="ECO:0007669"/>
    <property type="project" value="TreeGrafter"/>
</dbReference>
<dbReference type="GO" id="GO:1902201">
    <property type="term" value="P:negative regulation of bacterial-type flagellum-dependent cell motility"/>
    <property type="evidence" value="ECO:0007669"/>
    <property type="project" value="TreeGrafter"/>
</dbReference>
<organism evidence="4 5">
    <name type="scientific">Inhella gelatinilytica</name>
    <dbReference type="NCBI Taxonomy" id="2795030"/>
    <lineage>
        <taxon>Bacteria</taxon>
        <taxon>Pseudomonadati</taxon>
        <taxon>Pseudomonadota</taxon>
        <taxon>Betaproteobacteria</taxon>
        <taxon>Burkholderiales</taxon>
        <taxon>Sphaerotilaceae</taxon>
        <taxon>Inhella</taxon>
    </lineage>
</organism>
<sequence>MSELVDHLATVMRVRDMEQLDRALVVLLGDTLSPRELGVSVRAAADSQTDWTLRAQWHGAGGDGTPSAVSAPCPAGLQGLVAEAARTQRWQQGEPTEAGTWAAFPLFNDWDGQGVLWLRTTSPWSARRLKRLFSLLRFYGNFRDLVSENERDTLTGLLNRKTFDAGFARVAMATTFSPLDASGAEADQRGASGDAPCWLVVSDIDHFKRVNDQFGHLIGDEVLLLSARLMRQSFRFSDKVFRFGGEEFVLMLHNAEPEGARRALEKFRERMQSHEFPQVGHVTVSLGYTRIQPDDTPDSAFERADKAVYVAKQEGRNRVCCFEDLVRAGRLPAPEKTGSVDFF</sequence>
<feature type="domain" description="GGDEF" evidence="3">
    <location>
        <begin position="195"/>
        <end position="324"/>
    </location>
</feature>
<evidence type="ECO:0000256" key="2">
    <source>
        <dbReference type="ARBA" id="ARBA00034247"/>
    </source>
</evidence>
<dbReference type="EMBL" id="JAEDAL010000002">
    <property type="protein sequence ID" value="MBH9552493.1"/>
    <property type="molecule type" value="Genomic_DNA"/>
</dbReference>
<dbReference type="RefSeq" id="WP_198100100.1">
    <property type="nucleotide sequence ID" value="NZ_JAEDAL010000002.1"/>
</dbReference>
<dbReference type="Gene3D" id="3.30.70.270">
    <property type="match status" value="1"/>
</dbReference>
<evidence type="ECO:0000313" key="5">
    <source>
        <dbReference type="Proteomes" id="UP000620139"/>
    </source>
</evidence>
<dbReference type="NCBIfam" id="TIGR00254">
    <property type="entry name" value="GGDEF"/>
    <property type="match status" value="1"/>
</dbReference>
<dbReference type="Pfam" id="PF00990">
    <property type="entry name" value="GGDEF"/>
    <property type="match status" value="1"/>
</dbReference>
<protein>
    <recommendedName>
        <fullName evidence="1">diguanylate cyclase</fullName>
        <ecNumber evidence="1">2.7.7.65</ecNumber>
    </recommendedName>
</protein>
<dbReference type="PROSITE" id="PS50887">
    <property type="entry name" value="GGDEF"/>
    <property type="match status" value="1"/>
</dbReference>
<evidence type="ECO:0000259" key="3">
    <source>
        <dbReference type="PROSITE" id="PS50887"/>
    </source>
</evidence>
<gene>
    <name evidence="4" type="ORF">I7X43_06460</name>
</gene>
<dbReference type="SUPFAM" id="SSF55073">
    <property type="entry name" value="Nucleotide cyclase"/>
    <property type="match status" value="1"/>
</dbReference>
<keyword evidence="5" id="KW-1185">Reference proteome</keyword>
<dbReference type="PANTHER" id="PTHR45138">
    <property type="entry name" value="REGULATORY COMPONENTS OF SENSORY TRANSDUCTION SYSTEM"/>
    <property type="match status" value="1"/>
</dbReference>
<dbReference type="FunFam" id="3.30.70.270:FF:000001">
    <property type="entry name" value="Diguanylate cyclase domain protein"/>
    <property type="match status" value="1"/>
</dbReference>
<dbReference type="InterPro" id="IPR050469">
    <property type="entry name" value="Diguanylate_Cyclase"/>
</dbReference>
<dbReference type="EC" id="2.7.7.65" evidence="1"/>
<accession>A0A931IXK5</accession>
<comment type="catalytic activity">
    <reaction evidence="2">
        <text>2 GTP = 3',3'-c-di-GMP + 2 diphosphate</text>
        <dbReference type="Rhea" id="RHEA:24898"/>
        <dbReference type="ChEBI" id="CHEBI:33019"/>
        <dbReference type="ChEBI" id="CHEBI:37565"/>
        <dbReference type="ChEBI" id="CHEBI:58805"/>
        <dbReference type="EC" id="2.7.7.65"/>
    </reaction>
</comment>
<proteinExistence type="predicted"/>
<dbReference type="SMART" id="SM00267">
    <property type="entry name" value="GGDEF"/>
    <property type="match status" value="1"/>
</dbReference>
<reference evidence="4" key="1">
    <citation type="submission" date="2020-12" db="EMBL/GenBank/DDBJ databases">
        <title>The genome sequence of Inhella sp. 4Y17.</title>
        <authorList>
            <person name="Liu Y."/>
        </authorList>
    </citation>
    <scope>NUCLEOTIDE SEQUENCE</scope>
    <source>
        <strain evidence="4">4Y10</strain>
    </source>
</reference>
<dbReference type="InterPro" id="IPR043128">
    <property type="entry name" value="Rev_trsase/Diguanyl_cyclase"/>
</dbReference>
<comment type="caution">
    <text evidence="4">The sequence shown here is derived from an EMBL/GenBank/DDBJ whole genome shotgun (WGS) entry which is preliminary data.</text>
</comment>
<dbReference type="CDD" id="cd01949">
    <property type="entry name" value="GGDEF"/>
    <property type="match status" value="1"/>
</dbReference>
<dbReference type="Proteomes" id="UP000620139">
    <property type="component" value="Unassembled WGS sequence"/>
</dbReference>
<dbReference type="GO" id="GO:0052621">
    <property type="term" value="F:diguanylate cyclase activity"/>
    <property type="evidence" value="ECO:0007669"/>
    <property type="project" value="UniProtKB-EC"/>
</dbReference>
<dbReference type="GO" id="GO:0005886">
    <property type="term" value="C:plasma membrane"/>
    <property type="evidence" value="ECO:0007669"/>
    <property type="project" value="TreeGrafter"/>
</dbReference>
<dbReference type="AlphaFoldDB" id="A0A931IXK5"/>
<dbReference type="InterPro" id="IPR000160">
    <property type="entry name" value="GGDEF_dom"/>
</dbReference>
<evidence type="ECO:0000256" key="1">
    <source>
        <dbReference type="ARBA" id="ARBA00012528"/>
    </source>
</evidence>
<name>A0A931IXK5_9BURK</name>
<evidence type="ECO:0000313" key="4">
    <source>
        <dbReference type="EMBL" id="MBH9552493.1"/>
    </source>
</evidence>
<dbReference type="PANTHER" id="PTHR45138:SF9">
    <property type="entry name" value="DIGUANYLATE CYCLASE DGCM-RELATED"/>
    <property type="match status" value="1"/>
</dbReference>
<dbReference type="InterPro" id="IPR029787">
    <property type="entry name" value="Nucleotide_cyclase"/>
</dbReference>